<accession>A0A2P2Q7R7</accession>
<evidence type="ECO:0000313" key="1">
    <source>
        <dbReference type="EMBL" id="MBX63021.1"/>
    </source>
</evidence>
<protein>
    <submittedName>
        <fullName evidence="1">Uncharacterized protein</fullName>
    </submittedName>
</protein>
<organism evidence="1">
    <name type="scientific">Rhizophora mucronata</name>
    <name type="common">Asiatic mangrove</name>
    <dbReference type="NCBI Taxonomy" id="61149"/>
    <lineage>
        <taxon>Eukaryota</taxon>
        <taxon>Viridiplantae</taxon>
        <taxon>Streptophyta</taxon>
        <taxon>Embryophyta</taxon>
        <taxon>Tracheophyta</taxon>
        <taxon>Spermatophyta</taxon>
        <taxon>Magnoliopsida</taxon>
        <taxon>eudicotyledons</taxon>
        <taxon>Gunneridae</taxon>
        <taxon>Pentapetalae</taxon>
        <taxon>rosids</taxon>
        <taxon>fabids</taxon>
        <taxon>Malpighiales</taxon>
        <taxon>Rhizophoraceae</taxon>
        <taxon>Rhizophora</taxon>
    </lineage>
</organism>
<name>A0A2P2Q7R7_RHIMU</name>
<proteinExistence type="predicted"/>
<dbReference type="EMBL" id="GGEC01082537">
    <property type="protein sequence ID" value="MBX63021.1"/>
    <property type="molecule type" value="Transcribed_RNA"/>
</dbReference>
<sequence>MKSLVLALTSSLYY</sequence>
<reference evidence="1" key="1">
    <citation type="submission" date="2018-02" db="EMBL/GenBank/DDBJ databases">
        <title>Rhizophora mucronata_Transcriptome.</title>
        <authorList>
            <person name="Meera S.P."/>
            <person name="Sreeshan A."/>
            <person name="Augustine A."/>
        </authorList>
    </citation>
    <scope>NUCLEOTIDE SEQUENCE</scope>
    <source>
        <tissue evidence="1">Leaf</tissue>
    </source>
</reference>